<reference evidence="5" key="1">
    <citation type="submission" date="2022-05" db="EMBL/GenBank/DDBJ databases">
        <authorList>
            <person name="Tuo L."/>
        </authorList>
    </citation>
    <scope>NUCLEOTIDE SEQUENCE</scope>
    <source>
        <strain evidence="5">BSK12Z-4</strain>
    </source>
</reference>
<dbReference type="InterPro" id="IPR028082">
    <property type="entry name" value="Peripla_BP_I"/>
</dbReference>
<feature type="domain" description="HTH lacI-type" evidence="4">
    <location>
        <begin position="2"/>
        <end position="56"/>
    </location>
</feature>
<dbReference type="Pfam" id="PF13377">
    <property type="entry name" value="Peripla_BP_3"/>
    <property type="match status" value="1"/>
</dbReference>
<dbReference type="GO" id="GO:0000976">
    <property type="term" value="F:transcription cis-regulatory region binding"/>
    <property type="evidence" value="ECO:0007669"/>
    <property type="project" value="TreeGrafter"/>
</dbReference>
<dbReference type="SUPFAM" id="SSF53822">
    <property type="entry name" value="Periplasmic binding protein-like I"/>
    <property type="match status" value="1"/>
</dbReference>
<dbReference type="PROSITE" id="PS50932">
    <property type="entry name" value="HTH_LACI_2"/>
    <property type="match status" value="1"/>
</dbReference>
<accession>A0A9X2D9T5</accession>
<dbReference type="SMART" id="SM00354">
    <property type="entry name" value="HTH_LACI"/>
    <property type="match status" value="1"/>
</dbReference>
<comment type="caution">
    <text evidence="5">The sequence shown here is derived from an EMBL/GenBank/DDBJ whole genome shotgun (WGS) entry which is preliminary data.</text>
</comment>
<dbReference type="GO" id="GO:0003700">
    <property type="term" value="F:DNA-binding transcription factor activity"/>
    <property type="evidence" value="ECO:0007669"/>
    <property type="project" value="TreeGrafter"/>
</dbReference>
<proteinExistence type="predicted"/>
<dbReference type="CDD" id="cd06267">
    <property type="entry name" value="PBP1_LacI_sugar_binding-like"/>
    <property type="match status" value="1"/>
</dbReference>
<protein>
    <submittedName>
        <fullName evidence="5">LacI family transcriptional regulator</fullName>
    </submittedName>
</protein>
<dbReference type="InterPro" id="IPR010982">
    <property type="entry name" value="Lambda_DNA-bd_dom_sf"/>
</dbReference>
<evidence type="ECO:0000256" key="3">
    <source>
        <dbReference type="ARBA" id="ARBA00023163"/>
    </source>
</evidence>
<evidence type="ECO:0000259" key="4">
    <source>
        <dbReference type="PROSITE" id="PS50932"/>
    </source>
</evidence>
<dbReference type="InterPro" id="IPR046335">
    <property type="entry name" value="LacI/GalR-like_sensor"/>
</dbReference>
<dbReference type="CDD" id="cd01392">
    <property type="entry name" value="HTH_LacI"/>
    <property type="match status" value="1"/>
</dbReference>
<evidence type="ECO:0000313" key="6">
    <source>
        <dbReference type="Proteomes" id="UP001139485"/>
    </source>
</evidence>
<dbReference type="Gene3D" id="1.10.260.40">
    <property type="entry name" value="lambda repressor-like DNA-binding domains"/>
    <property type="match status" value="1"/>
</dbReference>
<sequence length="339" mass="36697">MTSIDDVARECGVSTATVSRALRGLPRVSEDTRARVLEAAVRLGYTPSPHAVGLASGGRTRTVAVVVPFVTRWYFSTILLGAERELRRRDHDLALYNLGGDPEARDRVLGTELLTKRVDAIVIVGIEPTATEQRRLARPGRTVVTVGLRVPHWPSVSIDDVEVAEKAMAHLVALGHRRIAYVGGLKDEGLDFTTPRLRLRGYRQALAAAGLPHDPTLEVDGGFTSDGGIESGHALLSRPDRPTAVFAASDEMAIGVLHAAKERGVRVPEDLSVIGIDDHEMSRFMGLTTLRQPVVQQGQIAARQALHLLSSEPDDEHVPEHVTVSTELIVRETTAPPSS</sequence>
<dbReference type="InterPro" id="IPR000843">
    <property type="entry name" value="HTH_LacI"/>
</dbReference>
<evidence type="ECO:0000313" key="5">
    <source>
        <dbReference type="EMBL" id="MCM0622005.1"/>
    </source>
</evidence>
<dbReference type="PANTHER" id="PTHR30146:SF109">
    <property type="entry name" value="HTH-TYPE TRANSCRIPTIONAL REGULATOR GALS"/>
    <property type="match status" value="1"/>
</dbReference>
<dbReference type="Gene3D" id="3.40.50.2300">
    <property type="match status" value="2"/>
</dbReference>
<dbReference type="PANTHER" id="PTHR30146">
    <property type="entry name" value="LACI-RELATED TRANSCRIPTIONAL REPRESSOR"/>
    <property type="match status" value="1"/>
</dbReference>
<dbReference type="Proteomes" id="UP001139485">
    <property type="component" value="Unassembled WGS sequence"/>
</dbReference>
<keyword evidence="2" id="KW-0238">DNA-binding</keyword>
<keyword evidence="3" id="KW-0804">Transcription</keyword>
<dbReference type="RefSeq" id="WP_250828309.1">
    <property type="nucleotide sequence ID" value="NZ_JAMOIL010000027.1"/>
</dbReference>
<dbReference type="AlphaFoldDB" id="A0A9X2D9T5"/>
<dbReference type="SUPFAM" id="SSF47413">
    <property type="entry name" value="lambda repressor-like DNA-binding domains"/>
    <property type="match status" value="1"/>
</dbReference>
<evidence type="ECO:0000256" key="2">
    <source>
        <dbReference type="ARBA" id="ARBA00023125"/>
    </source>
</evidence>
<dbReference type="EMBL" id="JAMOIL010000027">
    <property type="protein sequence ID" value="MCM0622005.1"/>
    <property type="molecule type" value="Genomic_DNA"/>
</dbReference>
<gene>
    <name evidence="5" type="ORF">M8330_17070</name>
</gene>
<keyword evidence="6" id="KW-1185">Reference proteome</keyword>
<evidence type="ECO:0000256" key="1">
    <source>
        <dbReference type="ARBA" id="ARBA00023015"/>
    </source>
</evidence>
<organism evidence="5 6">
    <name type="scientific">Nocardioides bruguierae</name>
    <dbReference type="NCBI Taxonomy" id="2945102"/>
    <lineage>
        <taxon>Bacteria</taxon>
        <taxon>Bacillati</taxon>
        <taxon>Actinomycetota</taxon>
        <taxon>Actinomycetes</taxon>
        <taxon>Propionibacteriales</taxon>
        <taxon>Nocardioidaceae</taxon>
        <taxon>Nocardioides</taxon>
    </lineage>
</organism>
<name>A0A9X2D9T5_9ACTN</name>
<keyword evidence="1" id="KW-0805">Transcription regulation</keyword>
<dbReference type="Pfam" id="PF00356">
    <property type="entry name" value="LacI"/>
    <property type="match status" value="1"/>
</dbReference>